<name>A0A2P6QYL9_ROSCH</name>
<dbReference type="Proteomes" id="UP000238479">
    <property type="component" value="Chromosome 4"/>
</dbReference>
<keyword evidence="2" id="KW-1185">Reference proteome</keyword>
<comment type="caution">
    <text evidence="1">The sequence shown here is derived from an EMBL/GenBank/DDBJ whole genome shotgun (WGS) entry which is preliminary data.</text>
</comment>
<proteinExistence type="predicted"/>
<organism evidence="1 2">
    <name type="scientific">Rosa chinensis</name>
    <name type="common">China rose</name>
    <dbReference type="NCBI Taxonomy" id="74649"/>
    <lineage>
        <taxon>Eukaryota</taxon>
        <taxon>Viridiplantae</taxon>
        <taxon>Streptophyta</taxon>
        <taxon>Embryophyta</taxon>
        <taxon>Tracheophyta</taxon>
        <taxon>Spermatophyta</taxon>
        <taxon>Magnoliopsida</taxon>
        <taxon>eudicotyledons</taxon>
        <taxon>Gunneridae</taxon>
        <taxon>Pentapetalae</taxon>
        <taxon>rosids</taxon>
        <taxon>fabids</taxon>
        <taxon>Rosales</taxon>
        <taxon>Rosaceae</taxon>
        <taxon>Rosoideae</taxon>
        <taxon>Rosoideae incertae sedis</taxon>
        <taxon>Rosa</taxon>
    </lineage>
</organism>
<evidence type="ECO:0000313" key="1">
    <source>
        <dbReference type="EMBL" id="PRQ39236.1"/>
    </source>
</evidence>
<protein>
    <submittedName>
        <fullName evidence="1">Uncharacterized protein</fullName>
    </submittedName>
</protein>
<dbReference type="Gramene" id="PRQ39236">
    <property type="protein sequence ID" value="PRQ39236"/>
    <property type="gene ID" value="RchiOBHm_Chr4g0422931"/>
</dbReference>
<dbReference type="AlphaFoldDB" id="A0A2P6QYL9"/>
<reference evidence="1 2" key="1">
    <citation type="journal article" date="2018" name="Nat. Genet.">
        <title>The Rosa genome provides new insights in the design of modern roses.</title>
        <authorList>
            <person name="Bendahmane M."/>
        </authorList>
    </citation>
    <scope>NUCLEOTIDE SEQUENCE [LARGE SCALE GENOMIC DNA]</scope>
    <source>
        <strain evidence="2">cv. Old Blush</strain>
    </source>
</reference>
<gene>
    <name evidence="1" type="ORF">RchiOBHm_Chr4g0422931</name>
</gene>
<evidence type="ECO:0000313" key="2">
    <source>
        <dbReference type="Proteomes" id="UP000238479"/>
    </source>
</evidence>
<accession>A0A2P6QYL9</accession>
<sequence>MTPPPASHLSLLCLCPRSKKSGKGKIERGLEWEANQAIASDFRWYISVQSLFSAAARSVRFLTISPGPGPGSYKTSVGPGLALSQFSSIARPARIDIAGPGPCKIGAGLGPCPALSFNLPPRSQGFLREATPSKLFVYGYHANYNATNAFELTIHHKKLCLDCQICQLERLC</sequence>
<dbReference type="EMBL" id="PDCK01000042">
    <property type="protein sequence ID" value="PRQ39236.1"/>
    <property type="molecule type" value="Genomic_DNA"/>
</dbReference>